<dbReference type="PANTHER" id="PTHR30385:SF7">
    <property type="entry name" value="RNA POLYMERASE SIGMA FACTOR FLIA"/>
    <property type="match status" value="1"/>
</dbReference>
<sequence>MTSAYEKKMEKRRCHFSPLERDEMIRKYAYLVKYIAGRVASRLPANVAFDELVSAGSLGLIDAVDKFDPEKDVGLKTYAQYRIKGAILDELRSMDWYSRSMRKKIQDVEAAVQKIEARKERPASDLEVAEELGMPLEKYYKTLSDIHSAAILSLDACIRNDDSDEGSGSTFSEGIRSEDDPSDSVMKKELKQVLIEAIQRLTDKEQTVISLYYYEEMTLKEIGKIMDLTESRICQIHTQSLIKLRSRIRRYQK</sequence>
<dbReference type="AlphaFoldDB" id="A0A4V6YUB5"/>
<keyword evidence="4 5" id="KW-0804">Transcription</keyword>
<dbReference type="NCBIfam" id="TIGR02937">
    <property type="entry name" value="sigma70-ECF"/>
    <property type="match status" value="1"/>
</dbReference>
<dbReference type="GO" id="GO:0003899">
    <property type="term" value="F:DNA-directed RNA polymerase activity"/>
    <property type="evidence" value="ECO:0007669"/>
    <property type="project" value="InterPro"/>
</dbReference>
<dbReference type="RefSeq" id="WP_246317682.1">
    <property type="nucleotide sequence ID" value="NZ_CAADHO010000001.1"/>
</dbReference>
<dbReference type="InterPro" id="IPR013325">
    <property type="entry name" value="RNA_pol_sigma_r2"/>
</dbReference>
<evidence type="ECO:0000256" key="4">
    <source>
        <dbReference type="ARBA" id="ARBA00023163"/>
    </source>
</evidence>
<protein>
    <recommendedName>
        <fullName evidence="5">RNA polymerase sigma factor</fullName>
    </recommendedName>
</protein>
<dbReference type="SUPFAM" id="SSF88946">
    <property type="entry name" value="Sigma2 domain of RNA polymerase sigma factors"/>
    <property type="match status" value="1"/>
</dbReference>
<feature type="domain" description="RNA polymerase sigma-70" evidence="8">
    <location>
        <begin position="218"/>
        <end position="244"/>
    </location>
</feature>
<dbReference type="Pfam" id="PF04542">
    <property type="entry name" value="Sigma70_r2"/>
    <property type="match status" value="1"/>
</dbReference>
<organism evidence="9 10">
    <name type="scientific">Desulfoluna butyratoxydans</name>
    <dbReference type="NCBI Taxonomy" id="231438"/>
    <lineage>
        <taxon>Bacteria</taxon>
        <taxon>Pseudomonadati</taxon>
        <taxon>Thermodesulfobacteriota</taxon>
        <taxon>Desulfobacteria</taxon>
        <taxon>Desulfobacterales</taxon>
        <taxon>Desulfolunaceae</taxon>
        <taxon>Desulfoluna</taxon>
    </lineage>
</organism>
<evidence type="ECO:0000259" key="7">
    <source>
        <dbReference type="PROSITE" id="PS00715"/>
    </source>
</evidence>
<dbReference type="InterPro" id="IPR007627">
    <property type="entry name" value="RNA_pol_sigma70_r2"/>
</dbReference>
<dbReference type="EMBL" id="CAADHO010000001">
    <property type="protein sequence ID" value="VFQ42628.1"/>
    <property type="molecule type" value="Genomic_DNA"/>
</dbReference>
<dbReference type="InterPro" id="IPR007630">
    <property type="entry name" value="RNA_pol_sigma70_r4"/>
</dbReference>
<dbReference type="NCBIfam" id="TIGR02479">
    <property type="entry name" value="FliA_WhiG"/>
    <property type="match status" value="1"/>
</dbReference>
<evidence type="ECO:0000313" key="10">
    <source>
        <dbReference type="Proteomes" id="UP000507962"/>
    </source>
</evidence>
<dbReference type="InterPro" id="IPR012845">
    <property type="entry name" value="RNA_pol_sigma_FliA_WhiG"/>
</dbReference>
<dbReference type="CDD" id="cd06171">
    <property type="entry name" value="Sigma70_r4"/>
    <property type="match status" value="1"/>
</dbReference>
<accession>A0A4V6YUB5</accession>
<dbReference type="InterPro" id="IPR007624">
    <property type="entry name" value="RNA_pol_sigma70_r3"/>
</dbReference>
<dbReference type="SUPFAM" id="SSF88659">
    <property type="entry name" value="Sigma3 and sigma4 domains of RNA polymerase sigma factors"/>
    <property type="match status" value="2"/>
</dbReference>
<dbReference type="PROSITE" id="PS00715">
    <property type="entry name" value="SIGMA70_1"/>
    <property type="match status" value="1"/>
</dbReference>
<evidence type="ECO:0000259" key="8">
    <source>
        <dbReference type="PROSITE" id="PS00716"/>
    </source>
</evidence>
<dbReference type="Gene3D" id="1.20.140.160">
    <property type="match status" value="1"/>
</dbReference>
<dbReference type="Pfam" id="PF04539">
    <property type="entry name" value="Sigma70_r3"/>
    <property type="match status" value="1"/>
</dbReference>
<dbReference type="Pfam" id="PF04545">
    <property type="entry name" value="Sigma70_r4"/>
    <property type="match status" value="1"/>
</dbReference>
<keyword evidence="2 5" id="KW-0731">Sigma factor</keyword>
<dbReference type="PIRSF" id="PIRSF000770">
    <property type="entry name" value="RNA_pol_sigma-SigE/K"/>
    <property type="match status" value="1"/>
</dbReference>
<feature type="domain" description="RNA polymerase sigma-70" evidence="7">
    <location>
        <begin position="51"/>
        <end position="64"/>
    </location>
</feature>
<reference evidence="9 10" key="1">
    <citation type="submission" date="2019-03" db="EMBL/GenBank/DDBJ databases">
        <authorList>
            <person name="Nijsse B."/>
        </authorList>
    </citation>
    <scope>NUCLEOTIDE SEQUENCE [LARGE SCALE GENOMIC DNA]</scope>
    <source>
        <strain evidence="9">Desulfoluna butyratoxydans MSL71</strain>
    </source>
</reference>
<dbReference type="GO" id="GO:0003677">
    <property type="term" value="F:DNA binding"/>
    <property type="evidence" value="ECO:0007669"/>
    <property type="project" value="UniProtKB-KW"/>
</dbReference>
<dbReference type="Proteomes" id="UP000507962">
    <property type="component" value="Unassembled WGS sequence"/>
</dbReference>
<dbReference type="InterPro" id="IPR000943">
    <property type="entry name" value="RNA_pol_sigma70"/>
</dbReference>
<evidence type="ECO:0000256" key="3">
    <source>
        <dbReference type="ARBA" id="ARBA00023125"/>
    </source>
</evidence>
<feature type="region of interest" description="Disordered" evidence="6">
    <location>
        <begin position="163"/>
        <end position="182"/>
    </location>
</feature>
<keyword evidence="10" id="KW-1185">Reference proteome</keyword>
<dbReference type="PANTHER" id="PTHR30385">
    <property type="entry name" value="SIGMA FACTOR F FLAGELLAR"/>
    <property type="match status" value="1"/>
</dbReference>
<evidence type="ECO:0000256" key="1">
    <source>
        <dbReference type="ARBA" id="ARBA00023015"/>
    </source>
</evidence>
<dbReference type="Gene3D" id="1.10.1740.10">
    <property type="match status" value="1"/>
</dbReference>
<dbReference type="InterPro" id="IPR013324">
    <property type="entry name" value="RNA_pol_sigma_r3/r4-like"/>
</dbReference>
<comment type="function">
    <text evidence="5">Sigma factors are initiation factors that promote the attachment of RNA polymerase to specific initiation sites and are then released.</text>
</comment>
<evidence type="ECO:0000256" key="2">
    <source>
        <dbReference type="ARBA" id="ARBA00023082"/>
    </source>
</evidence>
<dbReference type="GO" id="GO:0016987">
    <property type="term" value="F:sigma factor activity"/>
    <property type="evidence" value="ECO:0007669"/>
    <property type="project" value="UniProtKB-KW"/>
</dbReference>
<keyword evidence="1 5" id="KW-0805">Transcription regulation</keyword>
<dbReference type="NCBIfam" id="NF005413">
    <property type="entry name" value="PRK06986.1"/>
    <property type="match status" value="1"/>
</dbReference>
<comment type="similarity">
    <text evidence="5">Belongs to the sigma-70 factor family.</text>
</comment>
<evidence type="ECO:0000256" key="6">
    <source>
        <dbReference type="SAM" id="MobiDB-lite"/>
    </source>
</evidence>
<dbReference type="InterPro" id="IPR014284">
    <property type="entry name" value="RNA_pol_sigma-70_dom"/>
</dbReference>
<name>A0A4V6YUB5_9BACT</name>
<evidence type="ECO:0000256" key="5">
    <source>
        <dbReference type="RuleBase" id="RU362124"/>
    </source>
</evidence>
<gene>
    <name evidence="9" type="ORF">MSL71_2490</name>
</gene>
<dbReference type="PROSITE" id="PS00716">
    <property type="entry name" value="SIGMA70_2"/>
    <property type="match status" value="1"/>
</dbReference>
<evidence type="ECO:0000313" key="9">
    <source>
        <dbReference type="EMBL" id="VFQ42628.1"/>
    </source>
</evidence>
<dbReference type="GO" id="GO:0006352">
    <property type="term" value="P:DNA-templated transcription initiation"/>
    <property type="evidence" value="ECO:0007669"/>
    <property type="project" value="InterPro"/>
</dbReference>
<keyword evidence="3 5" id="KW-0238">DNA-binding</keyword>
<dbReference type="PRINTS" id="PR00046">
    <property type="entry name" value="SIGMA70FCT"/>
</dbReference>
<proteinExistence type="inferred from homology"/>